<evidence type="ECO:0000256" key="3">
    <source>
        <dbReference type="PROSITE-ProRule" id="PRU00708"/>
    </source>
</evidence>
<feature type="repeat" description="PPR" evidence="3">
    <location>
        <begin position="653"/>
        <end position="687"/>
    </location>
</feature>
<dbReference type="GO" id="GO:0009451">
    <property type="term" value="P:RNA modification"/>
    <property type="evidence" value="ECO:0007669"/>
    <property type="project" value="InterPro"/>
</dbReference>
<feature type="repeat" description="PPR" evidence="3">
    <location>
        <begin position="451"/>
        <end position="485"/>
    </location>
</feature>
<evidence type="ECO:0000313" key="4">
    <source>
        <dbReference type="EMBL" id="CAI0456356.1"/>
    </source>
</evidence>
<reference evidence="4" key="1">
    <citation type="submission" date="2022-08" db="EMBL/GenBank/DDBJ databases">
        <authorList>
            <person name="Gutierrez-Valencia J."/>
        </authorList>
    </citation>
    <scope>NUCLEOTIDE SEQUENCE</scope>
</reference>
<keyword evidence="1" id="KW-0677">Repeat</keyword>
<name>A0AAV0NDA1_9ROSI</name>
<accession>A0AAV0NDA1</accession>
<dbReference type="InterPro" id="IPR011990">
    <property type="entry name" value="TPR-like_helical_dom_sf"/>
</dbReference>
<evidence type="ECO:0000256" key="1">
    <source>
        <dbReference type="ARBA" id="ARBA00022737"/>
    </source>
</evidence>
<comment type="caution">
    <text evidence="4">The sequence shown here is derived from an EMBL/GenBank/DDBJ whole genome shotgun (WGS) entry which is preliminary data.</text>
</comment>
<feature type="repeat" description="PPR" evidence="3">
    <location>
        <begin position="319"/>
        <end position="353"/>
    </location>
</feature>
<dbReference type="PANTHER" id="PTHR47926:SF452">
    <property type="entry name" value="PENTATRICOPEPTIDE REPEAT-CONTAINING PROTEIN"/>
    <property type="match status" value="1"/>
</dbReference>
<feature type="repeat" description="PPR" evidence="3">
    <location>
        <begin position="249"/>
        <end position="283"/>
    </location>
</feature>
<dbReference type="Pfam" id="PF13812">
    <property type="entry name" value="PPR_3"/>
    <property type="match status" value="1"/>
</dbReference>
<dbReference type="Gene3D" id="1.25.40.10">
    <property type="entry name" value="Tetratricopeptide repeat domain"/>
    <property type="match status" value="6"/>
</dbReference>
<feature type="repeat" description="PPR" evidence="3">
    <location>
        <begin position="552"/>
        <end position="586"/>
    </location>
</feature>
<dbReference type="Pfam" id="PF13041">
    <property type="entry name" value="PPR_2"/>
    <property type="match status" value="2"/>
</dbReference>
<dbReference type="FunFam" id="1.25.40.10:FF:000090">
    <property type="entry name" value="Pentatricopeptide repeat-containing protein, chloroplastic"/>
    <property type="match status" value="1"/>
</dbReference>
<evidence type="ECO:0000313" key="5">
    <source>
        <dbReference type="Proteomes" id="UP001154282"/>
    </source>
</evidence>
<dbReference type="GO" id="GO:0003723">
    <property type="term" value="F:RNA binding"/>
    <property type="evidence" value="ECO:0007669"/>
    <property type="project" value="InterPro"/>
</dbReference>
<dbReference type="AlphaFoldDB" id="A0AAV0NDA1"/>
<dbReference type="Proteomes" id="UP001154282">
    <property type="component" value="Unassembled WGS sequence"/>
</dbReference>
<evidence type="ECO:0000256" key="2">
    <source>
        <dbReference type="ARBA" id="ARBA00061659"/>
    </source>
</evidence>
<keyword evidence="5" id="KW-1185">Reference proteome</keyword>
<dbReference type="Pfam" id="PF20431">
    <property type="entry name" value="E_motif"/>
    <property type="match status" value="1"/>
</dbReference>
<dbReference type="Pfam" id="PF01535">
    <property type="entry name" value="PPR"/>
    <property type="match status" value="6"/>
</dbReference>
<sequence>MRRTLMSFPRRLLASTQYSRRYPDEFLNKFNSRCVGFRALHSLVNLNSSSSPTIKDLVWQGFHVQALQLYARHTPAVISKYTFPSLLKACASLANLKYGRTIQATITAMGLCRDPFITTSLINMYVKCGSLLDAVKVFDKLPERELLAGDSSIWNSITDGYFRFGRVKEGVAHFRRMQSSGIRPDAYSLCIVVGYLGYEEGRQIHGYVVRNLLGSDTFLESSLLDMYFRCARPMTSCRMFQGLENRRRNVVSWNVMMGGLAENGLWESSLELYLLGKSEEMELVSASFTNILGACGQGECVSFGEQVHSDVVKMGFASNHYVCTSLLTMYAKCKFIEGAERVFEQVSDKGIELWNAMISAYAGSGSIYGALDTYKQLKIHYIIPDSFTMAHVLSCCNIVEVLDLGRLVHADLVKRPIERNITVESALLTLYTKGGLDHEANLVFSSMTGRDVIAWGSMISGFSQNEKFVEALNCFRDMKKDGLKPDSDIMASAISSCTGLENVNLGSLMHGFVTKSGLEKDVFVASALLDMYSKCGFPDMAANVFSHMPFKTIVSWNSMMSCYSRNDLPERSMETFYQFLEYGLDPDALSITNALVAVSLLAVLVKGKTLHGYLIRQGILTDIHLENALVDMYIKSGSLKYAQNVFQKMCWKNLVLYNSMMDGYGSHGECWKAMALLDEMRNTSIQPDHITFISLLSSCNHSGLIKEGLDLLHLMKIEYGVEPREEHYVTVVDMLGRAGQLDDAYALVRSMPIEPSKSIWLSLLSSCRAHHNVDLGEVAATELSKIEPSRGSNYAQLLNIYGEAELWDSAAKLRALMKEKGLKKKGGCSWIEVRNKVGVFYSGDSSCPLTPQIYGALGSLRRNMLKKESCFDIVKALLSY</sequence>
<dbReference type="InterPro" id="IPR002885">
    <property type="entry name" value="PPR_rpt"/>
</dbReference>
<gene>
    <name evidence="4" type="ORF">LITE_LOCUS32732</name>
</gene>
<dbReference type="PROSITE" id="PS51375">
    <property type="entry name" value="PPR"/>
    <property type="match status" value="7"/>
</dbReference>
<protein>
    <submittedName>
        <fullName evidence="4">Uncharacterized protein</fullName>
    </submittedName>
</protein>
<proteinExistence type="inferred from homology"/>
<dbReference type="InterPro" id="IPR046848">
    <property type="entry name" value="E_motif"/>
</dbReference>
<dbReference type="GO" id="GO:0005739">
    <property type="term" value="C:mitochondrion"/>
    <property type="evidence" value="ECO:0007669"/>
    <property type="project" value="UniProtKB-ARBA"/>
</dbReference>
<organism evidence="4 5">
    <name type="scientific">Linum tenue</name>
    <dbReference type="NCBI Taxonomy" id="586396"/>
    <lineage>
        <taxon>Eukaryota</taxon>
        <taxon>Viridiplantae</taxon>
        <taxon>Streptophyta</taxon>
        <taxon>Embryophyta</taxon>
        <taxon>Tracheophyta</taxon>
        <taxon>Spermatophyta</taxon>
        <taxon>Magnoliopsida</taxon>
        <taxon>eudicotyledons</taxon>
        <taxon>Gunneridae</taxon>
        <taxon>Pentapetalae</taxon>
        <taxon>rosids</taxon>
        <taxon>fabids</taxon>
        <taxon>Malpighiales</taxon>
        <taxon>Linaceae</taxon>
        <taxon>Linum</taxon>
    </lineage>
</organism>
<dbReference type="FunFam" id="1.25.40.10:FF:000285">
    <property type="entry name" value="Pentatricopeptide repeat-containing protein, chloroplastic"/>
    <property type="match status" value="1"/>
</dbReference>
<dbReference type="NCBIfam" id="TIGR00756">
    <property type="entry name" value="PPR"/>
    <property type="match status" value="4"/>
</dbReference>
<dbReference type="PANTHER" id="PTHR47926">
    <property type="entry name" value="PENTATRICOPEPTIDE REPEAT-CONTAINING PROTEIN"/>
    <property type="match status" value="1"/>
</dbReference>
<dbReference type="EMBL" id="CAMGYJ010000008">
    <property type="protein sequence ID" value="CAI0456356.1"/>
    <property type="molecule type" value="Genomic_DNA"/>
</dbReference>
<dbReference type="FunFam" id="1.25.40.10:FF:000205">
    <property type="entry name" value="Pentatricopeptide repeat-containing protein, mitochondrial"/>
    <property type="match status" value="1"/>
</dbReference>
<comment type="similarity">
    <text evidence="2">Belongs to the PPR family. PCMP-E subfamily.</text>
</comment>
<feature type="repeat" description="PPR" evidence="3">
    <location>
        <begin position="150"/>
        <end position="184"/>
    </location>
</feature>
<feature type="repeat" description="PPR" evidence="3">
    <location>
        <begin position="114"/>
        <end position="148"/>
    </location>
</feature>
<dbReference type="InterPro" id="IPR046960">
    <property type="entry name" value="PPR_At4g14850-like_plant"/>
</dbReference>